<evidence type="ECO:0000256" key="12">
    <source>
        <dbReference type="ARBA" id="ARBA00023049"/>
    </source>
</evidence>
<keyword evidence="8 15" id="KW-0645">Protease</keyword>
<dbReference type="GO" id="GO:0008235">
    <property type="term" value="F:metalloexopeptidase activity"/>
    <property type="evidence" value="ECO:0007669"/>
    <property type="project" value="InterPro"/>
</dbReference>
<keyword evidence="10 15" id="KW-0378">Hydrolase</keyword>
<feature type="binding site" evidence="17">
    <location>
        <position position="513"/>
    </location>
    <ligand>
        <name>Zn(2+)</name>
        <dbReference type="ChEBI" id="CHEBI:29105"/>
        <note>catalytic</note>
    </ligand>
</feature>
<keyword evidence="9 15" id="KW-0479">Metal-binding</keyword>
<sequence>MDTQELAAYFADSPPSVVRLEIAKHFDALTDKQKRYAHFISKASLAGNRIVLRQVSPESEPIYDFIIALYRASNNGDWAGLASRAAISPADLNHVLEYAAQFLGNSGNYKSFGDSKFVPRCPEPVFAALAAQSPDATRHYAASRGAIFASTADAKAAGRMHLGFPDEGHVTTYYPDSAGITQAEIAAVNGWMQAKGLLPENTRVRKRGDRAVFDILIASGRTSVPSEGGDVGKETEFAVEHDGPLKGKTISLVYGDYAAEMSRIAALIKKAAENADNETEEKMHLAYAKSFAEGSLLAFKDSQRYWIKDQGPTVECNIGFIETYRDPAGVRGEWEGFVAMVNKERTRAFGDLVNAAPSLIPLLPWSKDFEKDKFLSPDFTSLEVLTFCGSGIPAGINIPNYDDIRQQDGFKNVSLGNVLSARAQNEKIPFISEDDLEIYQKYRDAAFEVQVGLHELTGHGCGKLLQETSPGKFNFDEKNPPTSPLTNKPVTTWYKPGQTWGSVFGGLAGPYEECRAELVAMYLSCEFPVLKIFGFGDGSTNMDGEAGDILYASYLSMARAGLASVEFWDPKSQKWGQPHCQARFAILKSFLEAEDDFCTLESTKDDLSDLIIRLDRSKILTAGRKAVGDFLQKMHIYKSTADVETGASFFTDMSGVGLEYWGSKVRAVVLANKQPRKVYVQANTILDEATGKVECVQYDPTLEGMIQSWAEREP</sequence>
<keyword evidence="7 15" id="KW-0963">Cytoplasm</keyword>
<evidence type="ECO:0000256" key="13">
    <source>
        <dbReference type="ARBA" id="ARBA00031288"/>
    </source>
</evidence>
<dbReference type="PANTHER" id="PTHR23422">
    <property type="entry name" value="DIPEPTIDYL PEPTIDASE III-RELATED"/>
    <property type="match status" value="1"/>
</dbReference>
<organism evidence="18 19">
    <name type="scientific">Phyllachora maydis</name>
    <dbReference type="NCBI Taxonomy" id="1825666"/>
    <lineage>
        <taxon>Eukaryota</taxon>
        <taxon>Fungi</taxon>
        <taxon>Dikarya</taxon>
        <taxon>Ascomycota</taxon>
        <taxon>Pezizomycotina</taxon>
        <taxon>Sordariomycetes</taxon>
        <taxon>Sordariomycetidae</taxon>
        <taxon>Phyllachorales</taxon>
        <taxon>Phyllachoraceae</taxon>
        <taxon>Phyllachora</taxon>
    </lineage>
</organism>
<name>A0AAD9I1Z5_9PEZI</name>
<evidence type="ECO:0000256" key="3">
    <source>
        <dbReference type="ARBA" id="ARBA00010200"/>
    </source>
</evidence>
<proteinExistence type="inferred from homology"/>
<dbReference type="InterPro" id="IPR039461">
    <property type="entry name" value="Peptidase_M49"/>
</dbReference>
<evidence type="ECO:0000256" key="16">
    <source>
        <dbReference type="PIRSR" id="PIRSR007828-1"/>
    </source>
</evidence>
<evidence type="ECO:0000256" key="17">
    <source>
        <dbReference type="PIRSR" id="PIRSR007828-2"/>
    </source>
</evidence>
<evidence type="ECO:0000256" key="11">
    <source>
        <dbReference type="ARBA" id="ARBA00022833"/>
    </source>
</evidence>
<dbReference type="Pfam" id="PF03571">
    <property type="entry name" value="Peptidase_M49"/>
    <property type="match status" value="1"/>
</dbReference>
<keyword evidence="11 15" id="KW-0862">Zinc</keyword>
<dbReference type="EMBL" id="JAQQPM010000003">
    <property type="protein sequence ID" value="KAK2069478.1"/>
    <property type="molecule type" value="Genomic_DNA"/>
</dbReference>
<evidence type="ECO:0000256" key="14">
    <source>
        <dbReference type="ARBA" id="ARBA00032119"/>
    </source>
</evidence>
<feature type="binding site" evidence="17">
    <location>
        <position position="454"/>
    </location>
    <ligand>
        <name>Zn(2+)</name>
        <dbReference type="ChEBI" id="CHEBI:29105"/>
        <note>catalytic</note>
    </ligand>
</feature>
<reference evidence="18" key="1">
    <citation type="journal article" date="2023" name="Mol. Plant Microbe Interact.">
        <title>Elucidating the Obligate Nature and Biological Capacity of an Invasive Fungal Corn Pathogen.</title>
        <authorList>
            <person name="MacCready J.S."/>
            <person name="Roggenkamp E.M."/>
            <person name="Gdanetz K."/>
            <person name="Chilvers M.I."/>
        </authorList>
    </citation>
    <scope>NUCLEOTIDE SEQUENCE</scope>
    <source>
        <strain evidence="18">PM02</strain>
    </source>
</reference>
<dbReference type="EC" id="3.4.14.4" evidence="4 15"/>
<evidence type="ECO:0000256" key="6">
    <source>
        <dbReference type="ARBA" id="ARBA00022438"/>
    </source>
</evidence>
<evidence type="ECO:0000256" key="1">
    <source>
        <dbReference type="ARBA" id="ARBA00001336"/>
    </source>
</evidence>
<dbReference type="Proteomes" id="UP001217918">
    <property type="component" value="Unassembled WGS sequence"/>
</dbReference>
<evidence type="ECO:0000256" key="10">
    <source>
        <dbReference type="ARBA" id="ARBA00022801"/>
    </source>
</evidence>
<evidence type="ECO:0000256" key="2">
    <source>
        <dbReference type="ARBA" id="ARBA00004496"/>
    </source>
</evidence>
<dbReference type="PANTHER" id="PTHR23422:SF11">
    <property type="entry name" value="DIPEPTIDYL PEPTIDASE 3"/>
    <property type="match status" value="1"/>
</dbReference>
<evidence type="ECO:0000313" key="18">
    <source>
        <dbReference type="EMBL" id="KAK2069478.1"/>
    </source>
</evidence>
<keyword evidence="19" id="KW-1185">Reference proteome</keyword>
<comment type="similarity">
    <text evidence="3 15">Belongs to the peptidase M49 family.</text>
</comment>
<dbReference type="GO" id="GO:0008239">
    <property type="term" value="F:dipeptidyl-peptidase activity"/>
    <property type="evidence" value="ECO:0007669"/>
    <property type="project" value="UniProtKB-UniRule"/>
</dbReference>
<evidence type="ECO:0000256" key="7">
    <source>
        <dbReference type="ARBA" id="ARBA00022490"/>
    </source>
</evidence>
<protein>
    <recommendedName>
        <fullName evidence="5 15">Dipeptidyl peptidase 3</fullName>
        <ecNumber evidence="4 15">3.4.14.4</ecNumber>
    </recommendedName>
    <alternativeName>
        <fullName evidence="13 15">Dipeptidyl aminopeptidase III</fullName>
    </alternativeName>
    <alternativeName>
        <fullName evidence="14 15">Dipeptidyl peptidase III</fullName>
    </alternativeName>
</protein>
<comment type="cofactor">
    <cofactor evidence="15 17">
        <name>Zn(2+)</name>
        <dbReference type="ChEBI" id="CHEBI:29105"/>
    </cofactor>
    <text evidence="15 17">Binds 1 zinc ion per subunit.</text>
</comment>
<comment type="catalytic activity">
    <reaction evidence="1 15">
        <text>Release of an N-terminal dipeptide from a peptide comprising four or more residues, with broad specificity. Also acts on dipeptidyl 2-naphthylamides.</text>
        <dbReference type="EC" id="3.4.14.4"/>
    </reaction>
</comment>
<accession>A0AAD9I1Z5</accession>
<evidence type="ECO:0000313" key="19">
    <source>
        <dbReference type="Proteomes" id="UP001217918"/>
    </source>
</evidence>
<dbReference type="GO" id="GO:0005737">
    <property type="term" value="C:cytoplasm"/>
    <property type="evidence" value="ECO:0007669"/>
    <property type="project" value="UniProtKB-SubCell"/>
</dbReference>
<dbReference type="GO" id="GO:0046872">
    <property type="term" value="F:metal ion binding"/>
    <property type="evidence" value="ECO:0007669"/>
    <property type="project" value="UniProtKB-KW"/>
</dbReference>
<gene>
    <name evidence="18" type="ORF">P8C59_004058</name>
</gene>
<dbReference type="InterPro" id="IPR005317">
    <property type="entry name" value="Dipeptidyl-peptase3"/>
</dbReference>
<keyword evidence="6 15" id="KW-0031">Aminopeptidase</keyword>
<dbReference type="GO" id="GO:0006508">
    <property type="term" value="P:proteolysis"/>
    <property type="evidence" value="ECO:0007669"/>
    <property type="project" value="UniProtKB-KW"/>
</dbReference>
<dbReference type="Gene3D" id="3.30.540.30">
    <property type="match status" value="3"/>
</dbReference>
<dbReference type="PIRSF" id="PIRSF007828">
    <property type="entry name" value="Dipeptidyl-peptidase_III"/>
    <property type="match status" value="1"/>
</dbReference>
<evidence type="ECO:0000256" key="4">
    <source>
        <dbReference type="ARBA" id="ARBA00012063"/>
    </source>
</evidence>
<evidence type="ECO:0000256" key="15">
    <source>
        <dbReference type="PIRNR" id="PIRNR007828"/>
    </source>
</evidence>
<dbReference type="FunFam" id="3.30.540.30:FF:000001">
    <property type="entry name" value="Dipeptidyl peptidase 3"/>
    <property type="match status" value="1"/>
</dbReference>
<dbReference type="GO" id="GO:0004177">
    <property type="term" value="F:aminopeptidase activity"/>
    <property type="evidence" value="ECO:0007669"/>
    <property type="project" value="UniProtKB-KW"/>
</dbReference>
<feature type="binding site" evidence="17">
    <location>
        <position position="459"/>
    </location>
    <ligand>
        <name>Zn(2+)</name>
        <dbReference type="ChEBI" id="CHEBI:29105"/>
        <note>catalytic</note>
    </ligand>
</feature>
<dbReference type="FunFam" id="3.30.540.30:FF:000002">
    <property type="entry name" value="Dipeptidyl peptidase 3"/>
    <property type="match status" value="1"/>
</dbReference>
<dbReference type="AlphaFoldDB" id="A0AAD9I1Z5"/>
<evidence type="ECO:0000256" key="8">
    <source>
        <dbReference type="ARBA" id="ARBA00022670"/>
    </source>
</evidence>
<keyword evidence="12 15" id="KW-0482">Metalloprotease</keyword>
<evidence type="ECO:0000256" key="5">
    <source>
        <dbReference type="ARBA" id="ARBA00014713"/>
    </source>
</evidence>
<comment type="subcellular location">
    <subcellularLocation>
        <location evidence="2">Cytoplasm</location>
    </subcellularLocation>
</comment>
<evidence type="ECO:0000256" key="9">
    <source>
        <dbReference type="ARBA" id="ARBA00022723"/>
    </source>
</evidence>
<comment type="caution">
    <text evidence="18">The sequence shown here is derived from an EMBL/GenBank/DDBJ whole genome shotgun (WGS) entry which is preliminary data.</text>
</comment>
<feature type="active site" evidence="16">
    <location>
        <position position="455"/>
    </location>
</feature>